<gene>
    <name evidence="1" type="ORF">OG398_35980</name>
</gene>
<organism evidence="1">
    <name type="scientific">Streptomyces sp. NBC_00008</name>
    <dbReference type="NCBI Taxonomy" id="2903610"/>
    <lineage>
        <taxon>Bacteria</taxon>
        <taxon>Bacillati</taxon>
        <taxon>Actinomycetota</taxon>
        <taxon>Actinomycetes</taxon>
        <taxon>Kitasatosporales</taxon>
        <taxon>Streptomycetaceae</taxon>
        <taxon>Streptomyces</taxon>
    </lineage>
</organism>
<sequence>MTPPPIVIFRPSPSGGRRVTVQRDGRVQILGLAHSDHDVIVFLEGAGLDDPERILDSPEWVEWRGGRAHRYEAA</sequence>
<proteinExistence type="predicted"/>
<protein>
    <submittedName>
        <fullName evidence="1">Uncharacterized protein</fullName>
    </submittedName>
</protein>
<reference evidence="1" key="1">
    <citation type="submission" date="2022-10" db="EMBL/GenBank/DDBJ databases">
        <title>The complete genomes of actinobacterial strains from the NBC collection.</title>
        <authorList>
            <person name="Joergensen T.S."/>
            <person name="Alvarez Arevalo M."/>
            <person name="Sterndorff E.B."/>
            <person name="Faurdal D."/>
            <person name="Vuksanovic O."/>
            <person name="Mourched A.-S."/>
            <person name="Charusanti P."/>
            <person name="Shaw S."/>
            <person name="Blin K."/>
            <person name="Weber T."/>
        </authorList>
    </citation>
    <scope>NUCLEOTIDE SEQUENCE</scope>
    <source>
        <strain evidence="1">NBC_00008</strain>
    </source>
</reference>
<dbReference type="AlphaFoldDB" id="A0AAU2W2K9"/>
<dbReference type="EMBL" id="CP108313">
    <property type="protein sequence ID" value="WTW73251.1"/>
    <property type="molecule type" value="Genomic_DNA"/>
</dbReference>
<evidence type="ECO:0000313" key="1">
    <source>
        <dbReference type="EMBL" id="WTW73251.1"/>
    </source>
</evidence>
<accession>A0AAU2W2K9</accession>
<name>A0AAU2W2K9_9ACTN</name>